<comment type="caution">
    <text evidence="9">The sequence shown here is derived from an EMBL/GenBank/DDBJ whole genome shotgun (WGS) entry which is preliminary data.</text>
</comment>
<comment type="similarity">
    <text evidence="1 5">Belongs to the peptidase S41A family.</text>
</comment>
<dbReference type="InterPro" id="IPR029045">
    <property type="entry name" value="ClpP/crotonase-like_dom_sf"/>
</dbReference>
<dbReference type="CDD" id="cd07560">
    <property type="entry name" value="Peptidase_S41_CPP"/>
    <property type="match status" value="1"/>
</dbReference>
<dbReference type="FunFam" id="3.90.226.10:FF:000090">
    <property type="entry name" value="Tail-specific protease"/>
    <property type="match status" value="1"/>
</dbReference>
<feature type="region of interest" description="Disordered" evidence="6">
    <location>
        <begin position="668"/>
        <end position="703"/>
    </location>
</feature>
<keyword evidence="10" id="KW-1185">Reference proteome</keyword>
<evidence type="ECO:0000313" key="9">
    <source>
        <dbReference type="EMBL" id="GAT32831.1"/>
    </source>
</evidence>
<dbReference type="GO" id="GO:0007165">
    <property type="term" value="P:signal transduction"/>
    <property type="evidence" value="ECO:0007669"/>
    <property type="project" value="TreeGrafter"/>
</dbReference>
<dbReference type="InterPro" id="IPR036034">
    <property type="entry name" value="PDZ_sf"/>
</dbReference>
<dbReference type="SMART" id="SM00245">
    <property type="entry name" value="TSPc"/>
    <property type="match status" value="1"/>
</dbReference>
<evidence type="ECO:0000256" key="7">
    <source>
        <dbReference type="SAM" id="SignalP"/>
    </source>
</evidence>
<dbReference type="SMART" id="SM00228">
    <property type="entry name" value="PDZ"/>
    <property type="match status" value="1"/>
</dbReference>
<evidence type="ECO:0000256" key="2">
    <source>
        <dbReference type="ARBA" id="ARBA00022670"/>
    </source>
</evidence>
<evidence type="ECO:0000256" key="5">
    <source>
        <dbReference type="RuleBase" id="RU004404"/>
    </source>
</evidence>
<dbReference type="InterPro" id="IPR001478">
    <property type="entry name" value="PDZ"/>
</dbReference>
<accession>A0A146G5K3</accession>
<feature type="chain" id="PRO_5007524450" evidence="7">
    <location>
        <begin position="25"/>
        <end position="730"/>
    </location>
</feature>
<proteinExistence type="inferred from homology"/>
<protein>
    <submittedName>
        <fullName evidence="9">Carboxyl-terminal processing protease</fullName>
    </submittedName>
</protein>
<dbReference type="InParanoid" id="A0A146G5K3"/>
<keyword evidence="7" id="KW-0732">Signal</keyword>
<evidence type="ECO:0000256" key="4">
    <source>
        <dbReference type="ARBA" id="ARBA00022825"/>
    </source>
</evidence>
<gene>
    <name evidence="9" type="ORF">TSACC_21233</name>
</gene>
<dbReference type="STRING" id="690879.TSACC_21233"/>
<evidence type="ECO:0000259" key="8">
    <source>
        <dbReference type="PROSITE" id="PS50106"/>
    </source>
</evidence>
<dbReference type="Proteomes" id="UP000076023">
    <property type="component" value="Unassembled WGS sequence"/>
</dbReference>
<dbReference type="InterPro" id="IPR040573">
    <property type="entry name" value="TSP_N"/>
</dbReference>
<dbReference type="PANTHER" id="PTHR32060">
    <property type="entry name" value="TAIL-SPECIFIC PROTEASE"/>
    <property type="match status" value="1"/>
</dbReference>
<dbReference type="Pfam" id="PF11818">
    <property type="entry name" value="DUF3340"/>
    <property type="match status" value="1"/>
</dbReference>
<dbReference type="Gene3D" id="2.30.42.10">
    <property type="match status" value="1"/>
</dbReference>
<reference evidence="10" key="1">
    <citation type="journal article" date="2017" name="Genome Announc.">
        <title>Draft Genome Sequence of Terrimicrobium sacchariphilum NM-5T, a Facultative Anaerobic Soil Bacterium of the Class Spartobacteria.</title>
        <authorList>
            <person name="Qiu Y.L."/>
            <person name="Tourlousse D.M."/>
            <person name="Matsuura N."/>
            <person name="Ohashi A."/>
            <person name="Sekiguchi Y."/>
        </authorList>
    </citation>
    <scope>NUCLEOTIDE SEQUENCE [LARGE SCALE GENOMIC DNA]</scope>
    <source>
        <strain evidence="10">NM-5</strain>
    </source>
</reference>
<evidence type="ECO:0000313" key="10">
    <source>
        <dbReference type="Proteomes" id="UP000076023"/>
    </source>
</evidence>
<keyword evidence="3 5" id="KW-0378">Hydrolase</keyword>
<dbReference type="Pfam" id="PF00595">
    <property type="entry name" value="PDZ"/>
    <property type="match status" value="1"/>
</dbReference>
<dbReference type="Pfam" id="PF17804">
    <property type="entry name" value="TSP_NTD"/>
    <property type="match status" value="1"/>
</dbReference>
<dbReference type="InterPro" id="IPR004447">
    <property type="entry name" value="Peptidase_S41A"/>
</dbReference>
<dbReference type="PROSITE" id="PS50106">
    <property type="entry name" value="PDZ"/>
    <property type="match status" value="1"/>
</dbReference>
<dbReference type="SUPFAM" id="SSF50156">
    <property type="entry name" value="PDZ domain-like"/>
    <property type="match status" value="1"/>
</dbReference>
<dbReference type="InterPro" id="IPR020992">
    <property type="entry name" value="Tail_Prtase_C"/>
</dbReference>
<dbReference type="InterPro" id="IPR005151">
    <property type="entry name" value="Tail-specific_protease"/>
</dbReference>
<evidence type="ECO:0000256" key="6">
    <source>
        <dbReference type="SAM" id="MobiDB-lite"/>
    </source>
</evidence>
<dbReference type="GO" id="GO:0008236">
    <property type="term" value="F:serine-type peptidase activity"/>
    <property type="evidence" value="ECO:0007669"/>
    <property type="project" value="UniProtKB-KW"/>
</dbReference>
<dbReference type="GO" id="GO:0030288">
    <property type="term" value="C:outer membrane-bounded periplasmic space"/>
    <property type="evidence" value="ECO:0007669"/>
    <property type="project" value="TreeGrafter"/>
</dbReference>
<dbReference type="GO" id="GO:0006508">
    <property type="term" value="P:proteolysis"/>
    <property type="evidence" value="ECO:0007669"/>
    <property type="project" value="UniProtKB-KW"/>
</dbReference>
<feature type="signal peptide" evidence="7">
    <location>
        <begin position="1"/>
        <end position="24"/>
    </location>
</feature>
<dbReference type="NCBIfam" id="TIGR00225">
    <property type="entry name" value="prc"/>
    <property type="match status" value="1"/>
</dbReference>
<dbReference type="CDD" id="cd06782">
    <property type="entry name" value="cpPDZ_CPP-like"/>
    <property type="match status" value="1"/>
</dbReference>
<feature type="domain" description="PDZ" evidence="8">
    <location>
        <begin position="228"/>
        <end position="298"/>
    </location>
</feature>
<dbReference type="RefSeq" id="WP_075078636.1">
    <property type="nucleotide sequence ID" value="NZ_BDCO01000002.1"/>
</dbReference>
<name>A0A146G5K3_TERSA</name>
<dbReference type="Gene3D" id="3.90.226.10">
    <property type="entry name" value="2-enoyl-CoA Hydratase, Chain A, domain 1"/>
    <property type="match status" value="1"/>
</dbReference>
<dbReference type="SUPFAM" id="SSF52096">
    <property type="entry name" value="ClpP/crotonase"/>
    <property type="match status" value="1"/>
</dbReference>
<evidence type="ECO:0000256" key="3">
    <source>
        <dbReference type="ARBA" id="ARBA00022801"/>
    </source>
</evidence>
<organism evidence="9 10">
    <name type="scientific">Terrimicrobium sacchariphilum</name>
    <dbReference type="NCBI Taxonomy" id="690879"/>
    <lineage>
        <taxon>Bacteria</taxon>
        <taxon>Pseudomonadati</taxon>
        <taxon>Verrucomicrobiota</taxon>
        <taxon>Terrimicrobiia</taxon>
        <taxon>Terrimicrobiales</taxon>
        <taxon>Terrimicrobiaceae</taxon>
        <taxon>Terrimicrobium</taxon>
    </lineage>
</organism>
<feature type="compositionally biased region" description="Basic and acidic residues" evidence="6">
    <location>
        <begin position="687"/>
        <end position="703"/>
    </location>
</feature>
<dbReference type="Pfam" id="PF03572">
    <property type="entry name" value="Peptidase_S41"/>
    <property type="match status" value="1"/>
</dbReference>
<dbReference type="FunCoup" id="A0A146G5K3">
    <property type="interactions" value="250"/>
</dbReference>
<dbReference type="GO" id="GO:0004175">
    <property type="term" value="F:endopeptidase activity"/>
    <property type="evidence" value="ECO:0007669"/>
    <property type="project" value="TreeGrafter"/>
</dbReference>
<dbReference type="AlphaFoldDB" id="A0A146G5K3"/>
<keyword evidence="2 5" id="KW-0645">Protease</keyword>
<dbReference type="EMBL" id="BDCO01000002">
    <property type="protein sequence ID" value="GAT32831.1"/>
    <property type="molecule type" value="Genomic_DNA"/>
</dbReference>
<sequence length="730" mass="81261">MGTLSRLTGRLLLPALFLPSLAFARDTVDPGQIAISVARWLEQGHYTRQKLDDEMSAKFLQTYLTALDYNKLYFTQQDVDEFEKKYGTTLGDSVLRGDVSPAREIFQKFKAKVEARAVKNTALIKKDYKFDSNRTVEINRQDSPWPKDEADADRIWAERIEAELLREDLADLKLRPPKETVTRRYDQVVRNVREMDDEDVVKTFLTSLAQTYDPHSEYLSQSDLKNFQISMKLSLVGVGAVLSSEDGYAKIKEVVPGGPADLDGRLKVNDRIAAVAQGTDDFEDVVDMKLDKVVEKIRGKKGSTVRLMVIPGDATDPSKRKVVEIVRDEVKLKDQEAKGELLDIKGPDDKTTRIGWITLPSFYANMDDSGAPKSTTEDVAALIGRLKREGMQGLIIDLRRDGGGSLEEAINLTGLFIPRGPVVQAKDPNGKISVSQDTDPGVAYSGPLVVLMNRLSASASEIFAAALQDYGRAVIVGDERSFGKGTVQTVLKIGQLMPFFSLGSSEDDSTKAGALKLTIQKFYRVKGGSTQLKGVESDIVLPSLSDQKEFGEGSLKHRLPYDEVAPVKITESNVATPLAIDELRARSSQRVAGDPEFAYVKEDITRIKDKVEKNTLSLNEKERKAELDADKTRKEHRDAERIARGPVFDVKTYEVRLDDVSAPKLRPVAYNRKPDKAAMAVDDDEPADPKKPDVPQPDPIRDEALRIMRDYINLNRQDKTASVQPEKSLQ</sequence>
<evidence type="ECO:0000256" key="1">
    <source>
        <dbReference type="ARBA" id="ARBA00009179"/>
    </source>
</evidence>
<keyword evidence="4 5" id="KW-0720">Serine protease</keyword>
<dbReference type="PANTHER" id="PTHR32060:SF22">
    <property type="entry name" value="CARBOXYL-TERMINAL-PROCESSING PEPTIDASE 3, CHLOROPLASTIC"/>
    <property type="match status" value="1"/>
</dbReference>